<dbReference type="AlphaFoldDB" id="A0A834Y196"/>
<accession>A0A834Y196</accession>
<organism evidence="1 2">
    <name type="scientific">Aphidius gifuensis</name>
    <name type="common">Parasitoid wasp</name>
    <dbReference type="NCBI Taxonomy" id="684658"/>
    <lineage>
        <taxon>Eukaryota</taxon>
        <taxon>Metazoa</taxon>
        <taxon>Ecdysozoa</taxon>
        <taxon>Arthropoda</taxon>
        <taxon>Hexapoda</taxon>
        <taxon>Insecta</taxon>
        <taxon>Pterygota</taxon>
        <taxon>Neoptera</taxon>
        <taxon>Endopterygota</taxon>
        <taxon>Hymenoptera</taxon>
        <taxon>Apocrita</taxon>
        <taxon>Ichneumonoidea</taxon>
        <taxon>Braconidae</taxon>
        <taxon>Aphidiinae</taxon>
        <taxon>Aphidius</taxon>
    </lineage>
</organism>
<sequence>MESRQAAQNFSQFRDNYNHDYTFSEQAPIRATFKSSFSTKDLKNFNPDGKIGTELFMESIKGEACFIFQKKQNTFIDGLLELTKLHGK</sequence>
<gene>
    <name evidence="1" type="ORF">HCN44_006056</name>
</gene>
<name>A0A834Y196_APHGI</name>
<dbReference type="EMBL" id="JACMRX010000001">
    <property type="protein sequence ID" value="KAF7997485.1"/>
    <property type="molecule type" value="Genomic_DNA"/>
</dbReference>
<protein>
    <submittedName>
        <fullName evidence="1">Uncharacterized protein</fullName>
    </submittedName>
</protein>
<evidence type="ECO:0000313" key="2">
    <source>
        <dbReference type="Proteomes" id="UP000639338"/>
    </source>
</evidence>
<proteinExistence type="predicted"/>
<reference evidence="1 2" key="1">
    <citation type="submission" date="2020-08" db="EMBL/GenBank/DDBJ databases">
        <title>Aphidius gifuensis genome sequencing and assembly.</title>
        <authorList>
            <person name="Du Z."/>
        </authorList>
    </citation>
    <scope>NUCLEOTIDE SEQUENCE [LARGE SCALE GENOMIC DNA]</scope>
    <source>
        <strain evidence="1">YNYX2018</strain>
        <tissue evidence="1">Adults</tissue>
    </source>
</reference>
<dbReference type="Proteomes" id="UP000639338">
    <property type="component" value="Unassembled WGS sequence"/>
</dbReference>
<comment type="caution">
    <text evidence="1">The sequence shown here is derived from an EMBL/GenBank/DDBJ whole genome shotgun (WGS) entry which is preliminary data.</text>
</comment>
<evidence type="ECO:0000313" key="1">
    <source>
        <dbReference type="EMBL" id="KAF7997485.1"/>
    </source>
</evidence>
<keyword evidence="2" id="KW-1185">Reference proteome</keyword>